<dbReference type="SUPFAM" id="SSF118310">
    <property type="entry name" value="AN1-like Zinc finger"/>
    <property type="match status" value="1"/>
</dbReference>
<feature type="region of interest" description="Disordered" evidence="4">
    <location>
        <begin position="294"/>
        <end position="381"/>
    </location>
</feature>
<evidence type="ECO:0000313" key="8">
    <source>
        <dbReference type="Proteomes" id="UP000659654"/>
    </source>
</evidence>
<dbReference type="Proteomes" id="UP000659654">
    <property type="component" value="Unassembled WGS sequence"/>
</dbReference>
<dbReference type="InterPro" id="IPR035896">
    <property type="entry name" value="AN1-like_Znf"/>
</dbReference>
<dbReference type="SMR" id="A0A1I7RLK1"/>
<keyword evidence="1" id="KW-0479">Metal-binding</keyword>
<evidence type="ECO:0000313" key="7">
    <source>
        <dbReference type="Proteomes" id="UP000095284"/>
    </source>
</evidence>
<dbReference type="SUPFAM" id="SSF54236">
    <property type="entry name" value="Ubiquitin-like"/>
    <property type="match status" value="1"/>
</dbReference>
<dbReference type="PANTHER" id="PTHR10634">
    <property type="entry name" value="AN1-TYPE ZINC FINGER PROTEIN"/>
    <property type="match status" value="1"/>
</dbReference>
<accession>A0A1I7RLK1</accession>
<dbReference type="eggNOG" id="KOG3173">
    <property type="taxonomic scope" value="Eukaryota"/>
</dbReference>
<dbReference type="CDD" id="cd17039">
    <property type="entry name" value="Ubl_ubiquitin_like"/>
    <property type="match status" value="1"/>
</dbReference>
<evidence type="ECO:0000256" key="3">
    <source>
        <dbReference type="ARBA" id="ARBA00022833"/>
    </source>
</evidence>
<keyword evidence="8" id="KW-1185">Reference proteome</keyword>
<evidence type="ECO:0000256" key="2">
    <source>
        <dbReference type="ARBA" id="ARBA00022771"/>
    </source>
</evidence>
<keyword evidence="3" id="KW-0862">Zinc</keyword>
<dbReference type="InterPro" id="IPR000058">
    <property type="entry name" value="Znf_AN1"/>
</dbReference>
<feature type="domain" description="Ubiquitin-like" evidence="5">
    <location>
        <begin position="184"/>
        <end position="261"/>
    </location>
</feature>
<name>A0A1I7RLK1_BURXY</name>
<gene>
    <name evidence="6" type="ORF">BXYJ_LOCUS1027</name>
</gene>
<dbReference type="Pfam" id="PF00240">
    <property type="entry name" value="ubiquitin"/>
    <property type="match status" value="1"/>
</dbReference>
<proteinExistence type="predicted"/>
<dbReference type="Gene3D" id="3.10.20.90">
    <property type="entry name" value="Phosphatidylinositol 3-kinase Catalytic Subunit, Chain A, domain 1"/>
    <property type="match status" value="1"/>
</dbReference>
<dbReference type="OrthoDB" id="428577at2759"/>
<dbReference type="InterPro" id="IPR029071">
    <property type="entry name" value="Ubiquitin-like_domsf"/>
</dbReference>
<evidence type="ECO:0000313" key="9">
    <source>
        <dbReference type="WBParaSite" id="BXY_0158600.1"/>
    </source>
</evidence>
<dbReference type="PROSITE" id="PS50053">
    <property type="entry name" value="UBIQUITIN_2"/>
    <property type="match status" value="1"/>
</dbReference>
<sequence>MGSKETNGPENPEDSKKRRLQSDPVKERSRQQKDELEQCFDENKRQSESNIADAERLEEHTRSAKFESRFSKKQRSNEELEKKSTKKMLLKPLVYDYKKHNPEKGKKVEEVKEEDLNGIDNLSIKSLAGSPTVVISPMSSKGTGLKTFSSPGLDPVPLSSSKRRVSKKNGAKLRPRSLPPITQMTINIESVMAGAKPISLKIAKDGTVGTLKKMVRQKMKGVRKFTLSFQGKELAPEERKLSDCGLIDGSSVQIYVSSKTGTVDREEIAKLVKLGQTLSNFKSMVDSIPIPDDIELKPGGELPPEVPPSKLSRELENKKTKEKMAKLKSKLRERSLKNSPEQSLKRPMKVFGRRSDSDGESSAGSVWSDVPESHSEISTNSSDTVTNKEILLYHDPPESRKIMELKENILFDPPASREELAKIREGFSFSCCALCFAKLPLALREMRCRCKKVYCSAHRHPEAHKCAVDLKEVDRQKLDFMKKSPPAKK</sequence>
<reference evidence="6" key="2">
    <citation type="submission" date="2020-09" db="EMBL/GenBank/DDBJ databases">
        <authorList>
            <person name="Kikuchi T."/>
        </authorList>
    </citation>
    <scope>NUCLEOTIDE SEQUENCE</scope>
    <source>
        <strain evidence="6">Ka4C1</strain>
    </source>
</reference>
<evidence type="ECO:0000313" key="6">
    <source>
        <dbReference type="EMBL" id="CAD5208791.1"/>
    </source>
</evidence>
<dbReference type="SMART" id="SM00154">
    <property type="entry name" value="ZnF_AN1"/>
    <property type="match status" value="1"/>
</dbReference>
<dbReference type="EMBL" id="CAJFDI010000001">
    <property type="protein sequence ID" value="CAD5208791.1"/>
    <property type="molecule type" value="Genomic_DNA"/>
</dbReference>
<feature type="compositionally biased region" description="Basic and acidic residues" evidence="4">
    <location>
        <begin position="311"/>
        <end position="336"/>
    </location>
</feature>
<dbReference type="EMBL" id="CAJFCV020000001">
    <property type="protein sequence ID" value="CAG9082902.1"/>
    <property type="molecule type" value="Genomic_DNA"/>
</dbReference>
<evidence type="ECO:0000259" key="5">
    <source>
        <dbReference type="PROSITE" id="PS50053"/>
    </source>
</evidence>
<feature type="region of interest" description="Disordered" evidence="4">
    <location>
        <begin position="1"/>
        <end position="87"/>
    </location>
</feature>
<dbReference type="InterPro" id="IPR050652">
    <property type="entry name" value="AN1_A20_ZnFinger"/>
</dbReference>
<dbReference type="Gene3D" id="4.10.1110.10">
    <property type="entry name" value="AN1-like Zinc finger"/>
    <property type="match status" value="1"/>
</dbReference>
<dbReference type="GO" id="GO:0008270">
    <property type="term" value="F:zinc ion binding"/>
    <property type="evidence" value="ECO:0007669"/>
    <property type="project" value="UniProtKB-KW"/>
</dbReference>
<dbReference type="Proteomes" id="UP000095284">
    <property type="component" value="Unplaced"/>
</dbReference>
<protein>
    <submittedName>
        <fullName evidence="6">(pine wood nematode) hypothetical protein</fullName>
    </submittedName>
</protein>
<feature type="region of interest" description="Disordered" evidence="4">
    <location>
        <begin position="144"/>
        <end position="177"/>
    </location>
</feature>
<dbReference type="AlphaFoldDB" id="A0A1I7RLK1"/>
<organism evidence="7 9">
    <name type="scientific">Bursaphelenchus xylophilus</name>
    <name type="common">Pinewood nematode worm</name>
    <name type="synonym">Aphelenchoides xylophilus</name>
    <dbReference type="NCBI Taxonomy" id="6326"/>
    <lineage>
        <taxon>Eukaryota</taxon>
        <taxon>Metazoa</taxon>
        <taxon>Ecdysozoa</taxon>
        <taxon>Nematoda</taxon>
        <taxon>Chromadorea</taxon>
        <taxon>Rhabditida</taxon>
        <taxon>Tylenchina</taxon>
        <taxon>Tylenchomorpha</taxon>
        <taxon>Aphelenchoidea</taxon>
        <taxon>Aphelenchoididae</taxon>
        <taxon>Bursaphelenchus</taxon>
    </lineage>
</organism>
<keyword evidence="2" id="KW-0863">Zinc-finger</keyword>
<dbReference type="Proteomes" id="UP000582659">
    <property type="component" value="Unassembled WGS sequence"/>
</dbReference>
<evidence type="ECO:0000256" key="4">
    <source>
        <dbReference type="SAM" id="MobiDB-lite"/>
    </source>
</evidence>
<dbReference type="WBParaSite" id="BXY_0158600.1">
    <property type="protein sequence ID" value="BXY_0158600.1"/>
    <property type="gene ID" value="BXY_0158600"/>
</dbReference>
<reference evidence="9" key="1">
    <citation type="submission" date="2016-11" db="UniProtKB">
        <authorList>
            <consortium name="WormBaseParasite"/>
        </authorList>
    </citation>
    <scope>IDENTIFICATION</scope>
</reference>
<dbReference type="PANTHER" id="PTHR10634:SF67">
    <property type="entry name" value="AN1-TYPE ZINC FINGER PROTEIN 3"/>
    <property type="match status" value="1"/>
</dbReference>
<evidence type="ECO:0000256" key="1">
    <source>
        <dbReference type="ARBA" id="ARBA00022723"/>
    </source>
</evidence>
<feature type="compositionally biased region" description="Basic residues" evidence="4">
    <location>
        <begin position="161"/>
        <end position="175"/>
    </location>
</feature>
<feature type="compositionally biased region" description="Basic and acidic residues" evidence="4">
    <location>
        <begin position="13"/>
        <end position="83"/>
    </location>
</feature>
<dbReference type="InterPro" id="IPR000626">
    <property type="entry name" value="Ubiquitin-like_dom"/>
</dbReference>